<evidence type="ECO:0000256" key="1">
    <source>
        <dbReference type="ARBA" id="ARBA00004162"/>
    </source>
</evidence>
<comment type="caution">
    <text evidence="11">The sequence shown here is derived from an EMBL/GenBank/DDBJ whole genome shotgun (WGS) entry which is preliminary data.</text>
</comment>
<comment type="subcellular location">
    <subcellularLocation>
        <location evidence="1 9">Cell membrane</location>
        <topology evidence="1 9">Single-pass membrane protein</topology>
    </subcellularLocation>
</comment>
<comment type="subunit">
    <text evidence="9">The Tat system comprises two distinct complexes: a TatABC complex, containing multiple copies of TatA, TatB and TatC subunits, and a separate TatA complex, containing only TatA subunits. Substrates initially bind to the TatABC complex, which probably triggers association of the separate TatA complex to form the active translocon.</text>
</comment>
<sequence length="97" mass="10435">MQNLGWGEILIIAMVFAMLFGAKKLPDTARAVGRSLRIFKAETSKLHDDDPPVPTQPPTPAPAPALSLEEQARQLEEHAARLRASIRREPGGSAGPA</sequence>
<keyword evidence="5 9" id="KW-0653">Protein transport</keyword>
<dbReference type="Gene3D" id="1.20.5.3310">
    <property type="match status" value="1"/>
</dbReference>
<keyword evidence="4 9" id="KW-0812">Transmembrane</keyword>
<gene>
    <name evidence="9" type="primary">tatA</name>
    <name evidence="11" type="ORF">HCN51_23640</name>
</gene>
<evidence type="ECO:0000313" key="11">
    <source>
        <dbReference type="EMBL" id="NJP92425.1"/>
    </source>
</evidence>
<keyword evidence="3 9" id="KW-1003">Cell membrane</keyword>
<keyword evidence="12" id="KW-1185">Reference proteome</keyword>
<evidence type="ECO:0000256" key="5">
    <source>
        <dbReference type="ARBA" id="ARBA00022927"/>
    </source>
</evidence>
<keyword evidence="8 9" id="KW-0472">Membrane</keyword>
<dbReference type="PANTHER" id="PTHR42982">
    <property type="entry name" value="SEC-INDEPENDENT PROTEIN TRANSLOCASE PROTEIN TATA"/>
    <property type="match status" value="1"/>
</dbReference>
<dbReference type="Proteomes" id="UP000696294">
    <property type="component" value="Unassembled WGS sequence"/>
</dbReference>
<evidence type="ECO:0000313" key="12">
    <source>
        <dbReference type="Proteomes" id="UP000696294"/>
    </source>
</evidence>
<comment type="similarity">
    <text evidence="9">Belongs to the TatA/E family.</text>
</comment>
<evidence type="ECO:0000256" key="9">
    <source>
        <dbReference type="HAMAP-Rule" id="MF_00236"/>
    </source>
</evidence>
<accession>A0ABX1B3M1</accession>
<feature type="transmembrane region" description="Helical" evidence="9">
    <location>
        <begin position="6"/>
        <end position="22"/>
    </location>
</feature>
<proteinExistence type="inferred from homology"/>
<keyword evidence="2 9" id="KW-0813">Transport</keyword>
<evidence type="ECO:0000256" key="8">
    <source>
        <dbReference type="ARBA" id="ARBA00023136"/>
    </source>
</evidence>
<evidence type="ECO:0000256" key="6">
    <source>
        <dbReference type="ARBA" id="ARBA00022989"/>
    </source>
</evidence>
<keyword evidence="6 9" id="KW-1133">Transmembrane helix</keyword>
<dbReference type="EMBL" id="JAATEP010000016">
    <property type="protein sequence ID" value="NJP92425.1"/>
    <property type="molecule type" value="Genomic_DNA"/>
</dbReference>
<dbReference type="InterPro" id="IPR003369">
    <property type="entry name" value="TatA/B/E"/>
</dbReference>
<dbReference type="PANTHER" id="PTHR42982:SF8">
    <property type="entry name" value="SEC-INDEPENDENT PROTEIN TRANSLOCASE PROTEIN TATA"/>
    <property type="match status" value="1"/>
</dbReference>
<feature type="compositionally biased region" description="Pro residues" evidence="10">
    <location>
        <begin position="52"/>
        <end position="63"/>
    </location>
</feature>
<keyword evidence="7 9" id="KW-0811">Translocation</keyword>
<evidence type="ECO:0000256" key="7">
    <source>
        <dbReference type="ARBA" id="ARBA00023010"/>
    </source>
</evidence>
<reference evidence="11 12" key="1">
    <citation type="submission" date="2020-03" db="EMBL/GenBank/DDBJ databases">
        <title>WGS of actinomycetes isolated from Thailand.</title>
        <authorList>
            <person name="Thawai C."/>
        </authorList>
    </citation>
    <scope>NUCLEOTIDE SEQUENCE [LARGE SCALE GENOMIC DNA]</scope>
    <source>
        <strain evidence="11 12">FMUSA5-5</strain>
    </source>
</reference>
<dbReference type="RefSeq" id="WP_168011633.1">
    <property type="nucleotide sequence ID" value="NZ_JAATEP010000016.1"/>
</dbReference>
<dbReference type="HAMAP" id="MF_00236">
    <property type="entry name" value="TatA_E"/>
    <property type="match status" value="1"/>
</dbReference>
<comment type="function">
    <text evidence="9">Part of the twin-arginine translocation (Tat) system that transports large folded proteins containing a characteristic twin-arginine motif in their signal peptide across membranes. TatA could form the protein-conducting channel of the Tat system.</text>
</comment>
<evidence type="ECO:0000256" key="4">
    <source>
        <dbReference type="ARBA" id="ARBA00022692"/>
    </source>
</evidence>
<organism evidence="11 12">
    <name type="scientific">Nonomuraea composti</name>
    <dbReference type="NCBI Taxonomy" id="2720023"/>
    <lineage>
        <taxon>Bacteria</taxon>
        <taxon>Bacillati</taxon>
        <taxon>Actinomycetota</taxon>
        <taxon>Actinomycetes</taxon>
        <taxon>Streptosporangiales</taxon>
        <taxon>Streptosporangiaceae</taxon>
        <taxon>Nonomuraea</taxon>
    </lineage>
</organism>
<dbReference type="Pfam" id="PF02416">
    <property type="entry name" value="TatA_B_E"/>
    <property type="match status" value="1"/>
</dbReference>
<name>A0ABX1B3M1_9ACTN</name>
<feature type="region of interest" description="Disordered" evidence="10">
    <location>
        <begin position="42"/>
        <end position="97"/>
    </location>
</feature>
<evidence type="ECO:0000256" key="2">
    <source>
        <dbReference type="ARBA" id="ARBA00022448"/>
    </source>
</evidence>
<protein>
    <recommendedName>
        <fullName evidence="9">Sec-independent protein translocase protein TatA</fullName>
    </recommendedName>
</protein>
<dbReference type="InterPro" id="IPR006312">
    <property type="entry name" value="TatA/E"/>
</dbReference>
<evidence type="ECO:0000256" key="3">
    <source>
        <dbReference type="ARBA" id="ARBA00022475"/>
    </source>
</evidence>
<feature type="compositionally biased region" description="Basic and acidic residues" evidence="10">
    <location>
        <begin position="70"/>
        <end position="90"/>
    </location>
</feature>
<evidence type="ECO:0000256" key="10">
    <source>
        <dbReference type="SAM" id="MobiDB-lite"/>
    </source>
</evidence>